<dbReference type="Gene3D" id="3.40.50.620">
    <property type="entry name" value="HUPs"/>
    <property type="match status" value="1"/>
</dbReference>
<dbReference type="AlphaFoldDB" id="A0A383DM56"/>
<protein>
    <recommendedName>
        <fullName evidence="1">Asparagine synthetase domain-containing protein</fullName>
    </recommendedName>
</protein>
<reference evidence="2" key="1">
    <citation type="submission" date="2018-05" db="EMBL/GenBank/DDBJ databases">
        <authorList>
            <person name="Lanie J.A."/>
            <person name="Ng W.-L."/>
            <person name="Kazmierczak K.M."/>
            <person name="Andrzejewski T.M."/>
            <person name="Davidsen T.M."/>
            <person name="Wayne K.J."/>
            <person name="Tettelin H."/>
            <person name="Glass J.I."/>
            <person name="Rusch D."/>
            <person name="Podicherti R."/>
            <person name="Tsui H.-C.T."/>
            <person name="Winkler M.E."/>
        </authorList>
    </citation>
    <scope>NUCLEOTIDE SEQUENCE</scope>
</reference>
<dbReference type="SUPFAM" id="SSF52402">
    <property type="entry name" value="Adenine nucleotide alpha hydrolases-like"/>
    <property type="match status" value="1"/>
</dbReference>
<feature type="non-terminal residue" evidence="2">
    <location>
        <position position="126"/>
    </location>
</feature>
<dbReference type="EMBL" id="UINC01218507">
    <property type="protein sequence ID" value="SVE45557.1"/>
    <property type="molecule type" value="Genomic_DNA"/>
</dbReference>
<sequence length="126" mass="14734">MYYYEDNDGFYFASEIKAIQSLLQTKLEINYDHLKRYLVYGYKFLNKTSEEYFHGIHQIEFASNATIDCDLNFTQSKYWKPKTNIKDMTLDDAIEGSKYHLLESVKLRLRSDVPLAFCLSGGVDST</sequence>
<organism evidence="2">
    <name type="scientific">marine metagenome</name>
    <dbReference type="NCBI Taxonomy" id="408172"/>
    <lineage>
        <taxon>unclassified sequences</taxon>
        <taxon>metagenomes</taxon>
        <taxon>ecological metagenomes</taxon>
    </lineage>
</organism>
<accession>A0A383DM56</accession>
<name>A0A383DM56_9ZZZZ</name>
<dbReference type="InterPro" id="IPR051786">
    <property type="entry name" value="ASN_synthetase/amidase"/>
</dbReference>
<feature type="domain" description="Asparagine synthetase" evidence="1">
    <location>
        <begin position="100"/>
        <end position="126"/>
    </location>
</feature>
<dbReference type="GO" id="GO:0006529">
    <property type="term" value="P:asparagine biosynthetic process"/>
    <property type="evidence" value="ECO:0007669"/>
    <property type="project" value="InterPro"/>
</dbReference>
<dbReference type="SUPFAM" id="SSF56235">
    <property type="entry name" value="N-terminal nucleophile aminohydrolases (Ntn hydrolases)"/>
    <property type="match status" value="1"/>
</dbReference>
<gene>
    <name evidence="2" type="ORF">METZ01_LOCUS498411</name>
</gene>
<dbReference type="InterPro" id="IPR029055">
    <property type="entry name" value="Ntn_hydrolases_N"/>
</dbReference>
<dbReference type="PANTHER" id="PTHR43284">
    <property type="entry name" value="ASPARAGINE SYNTHETASE (GLUTAMINE-HYDROLYZING)"/>
    <property type="match status" value="1"/>
</dbReference>
<dbReference type="Pfam" id="PF00733">
    <property type="entry name" value="Asn_synthase"/>
    <property type="match status" value="1"/>
</dbReference>
<dbReference type="InterPro" id="IPR014729">
    <property type="entry name" value="Rossmann-like_a/b/a_fold"/>
</dbReference>
<dbReference type="Gene3D" id="3.60.20.10">
    <property type="entry name" value="Glutamine Phosphoribosylpyrophosphate, subunit 1, domain 1"/>
    <property type="match status" value="1"/>
</dbReference>
<dbReference type="GO" id="GO:0004066">
    <property type="term" value="F:asparagine synthase (glutamine-hydrolyzing) activity"/>
    <property type="evidence" value="ECO:0007669"/>
    <property type="project" value="InterPro"/>
</dbReference>
<dbReference type="InterPro" id="IPR001962">
    <property type="entry name" value="Asn_synthase"/>
</dbReference>
<dbReference type="PANTHER" id="PTHR43284:SF1">
    <property type="entry name" value="ASPARAGINE SYNTHETASE"/>
    <property type="match status" value="1"/>
</dbReference>
<proteinExistence type="predicted"/>
<evidence type="ECO:0000313" key="2">
    <source>
        <dbReference type="EMBL" id="SVE45557.1"/>
    </source>
</evidence>
<evidence type="ECO:0000259" key="1">
    <source>
        <dbReference type="Pfam" id="PF00733"/>
    </source>
</evidence>